<feature type="chain" id="PRO_5046536979" description="Peptidase S8/S53 domain-containing protein" evidence="14">
    <location>
        <begin position="28"/>
        <end position="430"/>
    </location>
</feature>
<name>A0ABQ4F059_9ACTN</name>
<evidence type="ECO:0000256" key="5">
    <source>
        <dbReference type="ARBA" id="ARBA00022692"/>
    </source>
</evidence>
<keyword evidence="9 13" id="KW-0472">Membrane</keyword>
<dbReference type="PROSITE" id="PS51892">
    <property type="entry name" value="SUBTILASE"/>
    <property type="match status" value="1"/>
</dbReference>
<gene>
    <name evidence="16" type="ORF">Pma05_68570</name>
</gene>
<dbReference type="PRINTS" id="PR00723">
    <property type="entry name" value="SUBTILISIN"/>
</dbReference>
<dbReference type="InterPro" id="IPR015500">
    <property type="entry name" value="Peptidase_S8_subtilisin-rel"/>
</dbReference>
<dbReference type="InterPro" id="IPR036852">
    <property type="entry name" value="Peptidase_S8/S53_dom_sf"/>
</dbReference>
<dbReference type="InterPro" id="IPR000209">
    <property type="entry name" value="Peptidase_S8/S53_dom"/>
</dbReference>
<keyword evidence="8 13" id="KW-1133">Transmembrane helix</keyword>
<feature type="domain" description="Peptidase S8/S53" evidence="15">
    <location>
        <begin position="65"/>
        <end position="320"/>
    </location>
</feature>
<evidence type="ECO:0000256" key="4">
    <source>
        <dbReference type="ARBA" id="ARBA00022670"/>
    </source>
</evidence>
<comment type="caution">
    <text evidence="16">The sequence shown here is derived from an EMBL/GenBank/DDBJ whole genome shotgun (WGS) entry which is preliminary data.</text>
</comment>
<accession>A0ABQ4F059</accession>
<evidence type="ECO:0000256" key="7">
    <source>
        <dbReference type="ARBA" id="ARBA00022825"/>
    </source>
</evidence>
<feature type="active site" description="Charge relay system" evidence="10">
    <location>
        <position position="272"/>
    </location>
</feature>
<dbReference type="Proteomes" id="UP000621500">
    <property type="component" value="Unassembled WGS sequence"/>
</dbReference>
<dbReference type="InterPro" id="IPR023828">
    <property type="entry name" value="Peptidase_S8_Ser-AS"/>
</dbReference>
<proteinExistence type="inferred from homology"/>
<reference evidence="16 17" key="1">
    <citation type="submission" date="2021-01" db="EMBL/GenBank/DDBJ databases">
        <title>Whole genome shotgun sequence of Plantactinospora mayteni NBRC 109088.</title>
        <authorList>
            <person name="Komaki H."/>
            <person name="Tamura T."/>
        </authorList>
    </citation>
    <scope>NUCLEOTIDE SEQUENCE [LARGE SCALE GENOMIC DNA]</scope>
    <source>
        <strain evidence="16 17">NBRC 109088</strain>
    </source>
</reference>
<keyword evidence="17" id="KW-1185">Reference proteome</keyword>
<dbReference type="PROSITE" id="PS00137">
    <property type="entry name" value="SUBTILASE_HIS"/>
    <property type="match status" value="1"/>
</dbReference>
<keyword evidence="4 10" id="KW-0645">Protease</keyword>
<dbReference type="InterPro" id="IPR023827">
    <property type="entry name" value="Peptidase_S8_Asp-AS"/>
</dbReference>
<evidence type="ECO:0000313" key="16">
    <source>
        <dbReference type="EMBL" id="GIH00285.1"/>
    </source>
</evidence>
<evidence type="ECO:0000256" key="10">
    <source>
        <dbReference type="PROSITE-ProRule" id="PRU01240"/>
    </source>
</evidence>
<evidence type="ECO:0000256" key="8">
    <source>
        <dbReference type="ARBA" id="ARBA00022989"/>
    </source>
</evidence>
<evidence type="ECO:0000256" key="9">
    <source>
        <dbReference type="ARBA" id="ARBA00023136"/>
    </source>
</evidence>
<dbReference type="InterPro" id="IPR022398">
    <property type="entry name" value="Peptidase_S8_His-AS"/>
</dbReference>
<feature type="signal peptide" evidence="14">
    <location>
        <begin position="1"/>
        <end position="27"/>
    </location>
</feature>
<dbReference type="RefSeq" id="WP_239313672.1">
    <property type="nucleotide sequence ID" value="NZ_BAAAZQ010000022.1"/>
</dbReference>
<dbReference type="Gene3D" id="3.40.50.200">
    <property type="entry name" value="Peptidase S8/S53 domain"/>
    <property type="match status" value="1"/>
</dbReference>
<evidence type="ECO:0000259" key="15">
    <source>
        <dbReference type="Pfam" id="PF00082"/>
    </source>
</evidence>
<feature type="active site" description="Charge relay system" evidence="10">
    <location>
        <position position="74"/>
    </location>
</feature>
<feature type="region of interest" description="Disordered" evidence="12">
    <location>
        <begin position="402"/>
        <end position="430"/>
    </location>
</feature>
<keyword evidence="3" id="KW-1003">Cell membrane</keyword>
<keyword evidence="14" id="KW-0732">Signal</keyword>
<protein>
    <recommendedName>
        <fullName evidence="15">Peptidase S8/S53 domain-containing protein</fullName>
    </recommendedName>
</protein>
<dbReference type="PROSITE" id="PS00138">
    <property type="entry name" value="SUBTILASE_SER"/>
    <property type="match status" value="1"/>
</dbReference>
<evidence type="ECO:0000256" key="13">
    <source>
        <dbReference type="SAM" id="Phobius"/>
    </source>
</evidence>
<dbReference type="PANTHER" id="PTHR43806:SF11">
    <property type="entry name" value="CEREVISIN-RELATED"/>
    <property type="match status" value="1"/>
</dbReference>
<comment type="similarity">
    <text evidence="2 10 11">Belongs to the peptidase S8 family.</text>
</comment>
<dbReference type="PROSITE" id="PS00136">
    <property type="entry name" value="SUBTILASE_ASP"/>
    <property type="match status" value="1"/>
</dbReference>
<evidence type="ECO:0000256" key="3">
    <source>
        <dbReference type="ARBA" id="ARBA00022475"/>
    </source>
</evidence>
<dbReference type="InterPro" id="IPR023834">
    <property type="entry name" value="T7SS_pept_S8A_mycosin"/>
</dbReference>
<comment type="subcellular location">
    <subcellularLocation>
        <location evidence="1">Cell membrane</location>
        <topology evidence="1">Single-pass membrane protein</topology>
    </subcellularLocation>
</comment>
<evidence type="ECO:0000256" key="6">
    <source>
        <dbReference type="ARBA" id="ARBA00022801"/>
    </source>
</evidence>
<evidence type="ECO:0000256" key="11">
    <source>
        <dbReference type="RuleBase" id="RU003355"/>
    </source>
</evidence>
<dbReference type="EMBL" id="BONX01000052">
    <property type="protein sequence ID" value="GIH00285.1"/>
    <property type="molecule type" value="Genomic_DNA"/>
</dbReference>
<feature type="active site" description="Charge relay system" evidence="10">
    <location>
        <position position="109"/>
    </location>
</feature>
<evidence type="ECO:0000313" key="17">
    <source>
        <dbReference type="Proteomes" id="UP000621500"/>
    </source>
</evidence>
<dbReference type="NCBIfam" id="TIGR03921">
    <property type="entry name" value="T7SS_mycosin"/>
    <property type="match status" value="1"/>
</dbReference>
<evidence type="ECO:0000256" key="1">
    <source>
        <dbReference type="ARBA" id="ARBA00004162"/>
    </source>
</evidence>
<keyword evidence="5 13" id="KW-0812">Transmembrane</keyword>
<evidence type="ECO:0000256" key="12">
    <source>
        <dbReference type="SAM" id="MobiDB-lite"/>
    </source>
</evidence>
<dbReference type="SUPFAM" id="SSF52743">
    <property type="entry name" value="Subtilisin-like"/>
    <property type="match status" value="1"/>
</dbReference>
<dbReference type="InterPro" id="IPR050131">
    <property type="entry name" value="Peptidase_S8_subtilisin-like"/>
</dbReference>
<dbReference type="Pfam" id="PF00082">
    <property type="entry name" value="Peptidase_S8"/>
    <property type="match status" value="1"/>
</dbReference>
<sequence>MKTPTAVLLAIAVAVAVPSVSAGPASAAPPASACRDPEPGRPAIADLPWAQQLLDLPSAWRHSTGAGVVVAVVDSGVDADHPQLRGRVLAGRDFFLVGDLRGNFDCVSHGTAVGSIIAARSAGGVGFRGVAPGARILPVRITDRELNDQGEPIPIDPAAVARGIRYAADRGAKVINLSLSGYGDFPAVRNAVRYAQSKDALLVAAVGNRQDSGPTASFPAAYPGVLGVGAIDIAGARPSGSQVGDYVDLVAPGTRVVGATRVRGHTYHDGTSFAAPFVAGAAALVRSAWPELTAEQTAQRLMATAAPARGGRSSREYGAGVVDPYRAVTEGLSERDPLAMPEVVLPAPDPEAVRVAAWWDRTSASAKLGAGAGAVALALAAVLAWALPRGRRRRWLPGRAELPAAAPPRDEPPEEIFLFPPPPVEERTRS</sequence>
<evidence type="ECO:0000256" key="14">
    <source>
        <dbReference type="SAM" id="SignalP"/>
    </source>
</evidence>
<keyword evidence="6 10" id="KW-0378">Hydrolase</keyword>
<evidence type="ECO:0000256" key="2">
    <source>
        <dbReference type="ARBA" id="ARBA00011073"/>
    </source>
</evidence>
<organism evidence="16 17">
    <name type="scientific">Plantactinospora mayteni</name>
    <dbReference type="NCBI Taxonomy" id="566021"/>
    <lineage>
        <taxon>Bacteria</taxon>
        <taxon>Bacillati</taxon>
        <taxon>Actinomycetota</taxon>
        <taxon>Actinomycetes</taxon>
        <taxon>Micromonosporales</taxon>
        <taxon>Micromonosporaceae</taxon>
        <taxon>Plantactinospora</taxon>
    </lineage>
</organism>
<dbReference type="PANTHER" id="PTHR43806">
    <property type="entry name" value="PEPTIDASE S8"/>
    <property type="match status" value="1"/>
</dbReference>
<feature type="transmembrane region" description="Helical" evidence="13">
    <location>
        <begin position="368"/>
        <end position="387"/>
    </location>
</feature>
<keyword evidence="7 10" id="KW-0720">Serine protease</keyword>